<accession>A0ABM8RVK4</accession>
<dbReference type="EMBL" id="CAJNBJ010000017">
    <property type="protein sequence ID" value="CAE6774164.1"/>
    <property type="molecule type" value="Genomic_DNA"/>
</dbReference>
<reference evidence="1 2" key="1">
    <citation type="submission" date="2021-02" db="EMBL/GenBank/DDBJ databases">
        <authorList>
            <person name="Han P."/>
        </authorList>
    </citation>
    <scope>NUCLEOTIDE SEQUENCE [LARGE SCALE GENOMIC DNA]</scope>
    <source>
        <strain evidence="1">Candidatus Nitrospira sp. ZN2</strain>
    </source>
</reference>
<evidence type="ECO:0000313" key="2">
    <source>
        <dbReference type="Proteomes" id="UP000675880"/>
    </source>
</evidence>
<protein>
    <submittedName>
        <fullName evidence="1">Uncharacterized protein</fullName>
    </submittedName>
</protein>
<evidence type="ECO:0000313" key="1">
    <source>
        <dbReference type="EMBL" id="CAE6774164.1"/>
    </source>
</evidence>
<dbReference type="Proteomes" id="UP000675880">
    <property type="component" value="Unassembled WGS sequence"/>
</dbReference>
<keyword evidence="2" id="KW-1185">Reference proteome</keyword>
<organism evidence="1 2">
    <name type="scientific">Nitrospira defluvii</name>
    <dbReference type="NCBI Taxonomy" id="330214"/>
    <lineage>
        <taxon>Bacteria</taxon>
        <taxon>Pseudomonadati</taxon>
        <taxon>Nitrospirota</taxon>
        <taxon>Nitrospiria</taxon>
        <taxon>Nitrospirales</taxon>
        <taxon>Nitrospiraceae</taxon>
        <taxon>Nitrospira</taxon>
    </lineage>
</organism>
<proteinExistence type="predicted"/>
<comment type="caution">
    <text evidence="1">The sequence shown here is derived from an EMBL/GenBank/DDBJ whole genome shotgun (WGS) entry which is preliminary data.</text>
</comment>
<sequence length="83" mass="9462">MMQIDDSHTRHDVILTTAIWGVKVLSESRKARYDCRIARACARARDRETGVITVLVFDSQRIISIQSRTFQPAPHLSVSRSHV</sequence>
<name>A0ABM8RVK4_9BACT</name>
<gene>
    <name evidence="1" type="ORF">NSPZN2_40434</name>
</gene>